<dbReference type="SUPFAM" id="SSF50978">
    <property type="entry name" value="WD40 repeat-like"/>
    <property type="match status" value="1"/>
</dbReference>
<dbReference type="InterPro" id="IPR015943">
    <property type="entry name" value="WD40/YVTN_repeat-like_dom_sf"/>
</dbReference>
<feature type="compositionally biased region" description="Pro residues" evidence="1">
    <location>
        <begin position="220"/>
        <end position="231"/>
    </location>
</feature>
<dbReference type="InterPro" id="IPR036322">
    <property type="entry name" value="WD40_repeat_dom_sf"/>
</dbReference>
<comment type="caution">
    <text evidence="2">The sequence shown here is derived from an EMBL/GenBank/DDBJ whole genome shotgun (WGS) entry which is preliminary data.</text>
</comment>
<accession>A0A8H7ER56</accession>
<evidence type="ECO:0000313" key="3">
    <source>
        <dbReference type="Proteomes" id="UP000605846"/>
    </source>
</evidence>
<name>A0A8H7ER56_9FUNG</name>
<feature type="region of interest" description="Disordered" evidence="1">
    <location>
        <begin position="260"/>
        <end position="279"/>
    </location>
</feature>
<evidence type="ECO:0000313" key="2">
    <source>
        <dbReference type="EMBL" id="KAF7728330.1"/>
    </source>
</evidence>
<proteinExistence type="predicted"/>
<organism evidence="2 3">
    <name type="scientific">Apophysomyces ossiformis</name>
    <dbReference type="NCBI Taxonomy" id="679940"/>
    <lineage>
        <taxon>Eukaryota</taxon>
        <taxon>Fungi</taxon>
        <taxon>Fungi incertae sedis</taxon>
        <taxon>Mucoromycota</taxon>
        <taxon>Mucoromycotina</taxon>
        <taxon>Mucoromycetes</taxon>
        <taxon>Mucorales</taxon>
        <taxon>Mucorineae</taxon>
        <taxon>Mucoraceae</taxon>
        <taxon>Apophysomyces</taxon>
    </lineage>
</organism>
<gene>
    <name evidence="2" type="ORF">EC973_006271</name>
</gene>
<reference evidence="2" key="1">
    <citation type="submission" date="2020-01" db="EMBL/GenBank/DDBJ databases">
        <title>Genome Sequencing of Three Apophysomyces-Like Fungal Strains Confirms a Novel Fungal Genus in the Mucoromycota with divergent Burkholderia-like Endosymbiotic Bacteria.</title>
        <authorList>
            <person name="Stajich J.E."/>
            <person name="Macias A.M."/>
            <person name="Carter-House D."/>
            <person name="Lovett B."/>
            <person name="Kasson L.R."/>
            <person name="Berry K."/>
            <person name="Grigoriev I."/>
            <person name="Chang Y."/>
            <person name="Spatafora J."/>
            <person name="Kasson M.T."/>
        </authorList>
    </citation>
    <scope>NUCLEOTIDE SEQUENCE</scope>
    <source>
        <strain evidence="2">NRRL A-21654</strain>
    </source>
</reference>
<protein>
    <submittedName>
        <fullName evidence="2">Uncharacterized protein</fullName>
    </submittedName>
</protein>
<dbReference type="Gene3D" id="2.130.10.10">
    <property type="entry name" value="YVTN repeat-like/Quinoprotein amine dehydrogenase"/>
    <property type="match status" value="1"/>
</dbReference>
<feature type="region of interest" description="Disordered" evidence="1">
    <location>
        <begin position="215"/>
        <end position="244"/>
    </location>
</feature>
<dbReference type="Proteomes" id="UP000605846">
    <property type="component" value="Unassembled WGS sequence"/>
</dbReference>
<keyword evidence="3" id="KW-1185">Reference proteome</keyword>
<evidence type="ECO:0000256" key="1">
    <source>
        <dbReference type="SAM" id="MobiDB-lite"/>
    </source>
</evidence>
<sequence length="434" mass="48551">MIANEGGRILSVKLRKHWLVTLAEDNVVRLYQYDTSKGFQARSKWAFGDASQPTNIVECVDLLPEINILVMAFRGSKCVFYDINKHPTEPIQILKGGSHPWFVPDSISLSRDYFAVSGRKPSAVFVWNWRKGVRLSNRAFDNQPYSVYLSGDNLIAMSVDGLVHIFDLFDHTKDASVSTLLPPCSMPCLQYDGALSVVLAPFASRRIHHFQWSSAALKSPPTPPEENPPSVVPTSSTSTPHPILSTRRRLSATLSSSVSSFLGRGQKKPKKRASIESYTKPLRLRRHSSYNDYGYACQMRTAQYIKQAEKIGPEADETPDLTSRLRLVHSIRTSPLGRTAQEIVNVASRNGRVVTVNRHGDMALYALNGATAARVTFRSCDWMESWDETAREDDDLSDGYDFVRTRLAIGDMGIIYGCRGGALWWLDFGCRPSI</sequence>
<dbReference type="AlphaFoldDB" id="A0A8H7ER56"/>
<dbReference type="OrthoDB" id="3219396at2759"/>
<dbReference type="EMBL" id="JABAYA010000039">
    <property type="protein sequence ID" value="KAF7728330.1"/>
    <property type="molecule type" value="Genomic_DNA"/>
</dbReference>